<sequence length="44" mass="5311">MYRQASVSLRQLMSRSEASLRARGLLRHAPLTQKWVIRPDRRRY</sequence>
<evidence type="ECO:0000313" key="1">
    <source>
        <dbReference type="EMBL" id="GAA5188224.1"/>
    </source>
</evidence>
<keyword evidence="2" id="KW-1185">Reference proteome</keyword>
<organism evidence="1 2">
    <name type="scientific">Rugosimonospora acidiphila</name>
    <dbReference type="NCBI Taxonomy" id="556531"/>
    <lineage>
        <taxon>Bacteria</taxon>
        <taxon>Bacillati</taxon>
        <taxon>Actinomycetota</taxon>
        <taxon>Actinomycetes</taxon>
        <taxon>Micromonosporales</taxon>
        <taxon>Micromonosporaceae</taxon>
        <taxon>Rugosimonospora</taxon>
    </lineage>
</organism>
<dbReference type="Proteomes" id="UP001501570">
    <property type="component" value="Unassembled WGS sequence"/>
</dbReference>
<reference evidence="2" key="1">
    <citation type="journal article" date="2019" name="Int. J. Syst. Evol. Microbiol.">
        <title>The Global Catalogue of Microorganisms (GCM) 10K type strain sequencing project: providing services to taxonomists for standard genome sequencing and annotation.</title>
        <authorList>
            <consortium name="The Broad Institute Genomics Platform"/>
            <consortium name="The Broad Institute Genome Sequencing Center for Infectious Disease"/>
            <person name="Wu L."/>
            <person name="Ma J."/>
        </authorList>
    </citation>
    <scope>NUCLEOTIDE SEQUENCE [LARGE SCALE GENOMIC DNA]</scope>
    <source>
        <strain evidence="2">JCM 18304</strain>
    </source>
</reference>
<accession>A0ABP9RVX4</accession>
<comment type="caution">
    <text evidence="1">The sequence shown here is derived from an EMBL/GenBank/DDBJ whole genome shotgun (WGS) entry which is preliminary data.</text>
</comment>
<gene>
    <name evidence="1" type="ORF">GCM10023322_38410</name>
</gene>
<dbReference type="EMBL" id="BAABJQ010000010">
    <property type="protein sequence ID" value="GAA5188224.1"/>
    <property type="molecule type" value="Genomic_DNA"/>
</dbReference>
<name>A0ABP9RVX4_9ACTN</name>
<evidence type="ECO:0000313" key="2">
    <source>
        <dbReference type="Proteomes" id="UP001501570"/>
    </source>
</evidence>
<protein>
    <submittedName>
        <fullName evidence="1">Uncharacterized protein</fullName>
    </submittedName>
</protein>
<proteinExistence type="predicted"/>